<dbReference type="Proteomes" id="UP000176480">
    <property type="component" value="Unassembled WGS sequence"/>
</dbReference>
<evidence type="ECO:0000313" key="1">
    <source>
        <dbReference type="EMBL" id="OGK52148.1"/>
    </source>
</evidence>
<accession>A0A1F7J952</accession>
<evidence type="ECO:0000313" key="2">
    <source>
        <dbReference type="Proteomes" id="UP000176480"/>
    </source>
</evidence>
<dbReference type="AlphaFoldDB" id="A0A1F7J952"/>
<reference evidence="1 2" key="1">
    <citation type="journal article" date="2016" name="Nat. Commun.">
        <title>Thousands of microbial genomes shed light on interconnected biogeochemical processes in an aquifer system.</title>
        <authorList>
            <person name="Anantharaman K."/>
            <person name="Brown C.T."/>
            <person name="Hug L.A."/>
            <person name="Sharon I."/>
            <person name="Castelle C.J."/>
            <person name="Probst A.J."/>
            <person name="Thomas B.C."/>
            <person name="Singh A."/>
            <person name="Wilkins M.J."/>
            <person name="Karaoz U."/>
            <person name="Brodie E.L."/>
            <person name="Williams K.H."/>
            <person name="Hubbard S.S."/>
            <person name="Banfield J.F."/>
        </authorList>
    </citation>
    <scope>NUCLEOTIDE SEQUENCE [LARGE SCALE GENOMIC DNA]</scope>
</reference>
<sequence length="365" mass="41520">MTYQSVDKLQQTLAKEVFFYAKDAKKAAGRALGTLVEIITFYLLKDWQLENNIRIEKGLIEYSNAAIAHNVEYTLHPVEKVADITVDYKIPLTSTRILKALEFLKDFDVKPFSKVNSVLFTSNNTIKNACLIGKGDKSSIIAVVRNANDKTVKLSIIQQIEKPFAMVECKRVGIEEGNKKGPQTIEKAKQGAYVARTVSSLQKVRNSDGELYGVLPLGNKKFRFDNYKKLLEEIVVSQEYKLYKDFILTIGVVSNHGNWFTSDNPNKELVVLKNSYDWLLFLTDAGIASFIEDLLLRPTTTYREVREAFLKSYSNEVSVVKKIGKNQFTKTLMGRKADILLQKFFQDNRESYPINNRTENSPIAL</sequence>
<name>A0A1F7J952_9BACT</name>
<dbReference type="EMBL" id="MGAR01000013">
    <property type="protein sequence ID" value="OGK52148.1"/>
    <property type="molecule type" value="Genomic_DNA"/>
</dbReference>
<organism evidence="1 2">
    <name type="scientific">Candidatus Roizmanbacteria bacterium RIFCSPLOWO2_01_FULL_41_22</name>
    <dbReference type="NCBI Taxonomy" id="1802067"/>
    <lineage>
        <taxon>Bacteria</taxon>
        <taxon>Candidatus Roizmaniibacteriota</taxon>
    </lineage>
</organism>
<comment type="caution">
    <text evidence="1">The sequence shown here is derived from an EMBL/GenBank/DDBJ whole genome shotgun (WGS) entry which is preliminary data.</text>
</comment>
<protein>
    <submittedName>
        <fullName evidence="1">Uncharacterized protein</fullName>
    </submittedName>
</protein>
<gene>
    <name evidence="1" type="ORF">A2966_01980</name>
</gene>
<proteinExistence type="predicted"/>